<sequence>MKLRSGSKIDGNVGGGGGGGGSSKEEISPNREQSVSALNSADMRKMKEQLDVIIGLVKDRLAKDCEMKEQLDVITGLVKDWLAKDQEKRLSVIEQQAKGREAFKNRVKLIQMMKEWNLEFVGTCDPMKAEDWIMGMEKHFSLFGTTDEDKVTIAAFMLNDGAHYWWESVESSHSETAGPITWETFKNAFYDRYSPWSLRLQKEREFRDLKQGDRSVAEYELEFSRLARFAPQRVMNEYSRASRFLQGLRPEILFRVYALNPKTLLEASRKALLVESANIKCEQEEEVQASNKQKNRKRGRYNNSHFGGWQNNRTPQM</sequence>
<evidence type="ECO:0000313" key="3">
    <source>
        <dbReference type="EMBL" id="CAD1838331.1"/>
    </source>
</evidence>
<dbReference type="PANTHER" id="PTHR34482:SF49">
    <property type="entry name" value="RETROTRANSPOSON GAG DOMAIN-CONTAINING PROTEIN"/>
    <property type="match status" value="1"/>
</dbReference>
<feature type="compositionally biased region" description="Gly residues" evidence="1">
    <location>
        <begin position="12"/>
        <end position="22"/>
    </location>
</feature>
<feature type="compositionally biased region" description="Polar residues" evidence="1">
    <location>
        <begin position="301"/>
        <end position="317"/>
    </location>
</feature>
<evidence type="ECO:0000259" key="2">
    <source>
        <dbReference type="Pfam" id="PF03732"/>
    </source>
</evidence>
<dbReference type="PANTHER" id="PTHR34482">
    <property type="entry name" value="DNA DAMAGE-INDUCIBLE PROTEIN 1-LIKE"/>
    <property type="match status" value="1"/>
</dbReference>
<dbReference type="EMBL" id="LR862133">
    <property type="protein sequence ID" value="CAD1838331.1"/>
    <property type="molecule type" value="Genomic_DNA"/>
</dbReference>
<accession>A0A6V7Q5S3</accession>
<name>A0A6V7Q5S3_ANACO</name>
<organism evidence="3">
    <name type="scientific">Ananas comosus var. bracteatus</name>
    <name type="common">red pineapple</name>
    <dbReference type="NCBI Taxonomy" id="296719"/>
    <lineage>
        <taxon>Eukaryota</taxon>
        <taxon>Viridiplantae</taxon>
        <taxon>Streptophyta</taxon>
        <taxon>Embryophyta</taxon>
        <taxon>Tracheophyta</taxon>
        <taxon>Spermatophyta</taxon>
        <taxon>Magnoliopsida</taxon>
        <taxon>Liliopsida</taxon>
        <taxon>Poales</taxon>
        <taxon>Bromeliaceae</taxon>
        <taxon>Bromelioideae</taxon>
        <taxon>Ananas</taxon>
    </lineage>
</organism>
<feature type="region of interest" description="Disordered" evidence="1">
    <location>
        <begin position="1"/>
        <end position="36"/>
    </location>
</feature>
<reference evidence="3" key="1">
    <citation type="submission" date="2020-07" db="EMBL/GenBank/DDBJ databases">
        <authorList>
            <person name="Lin J."/>
        </authorList>
    </citation>
    <scope>NUCLEOTIDE SEQUENCE</scope>
</reference>
<proteinExistence type="predicted"/>
<protein>
    <recommendedName>
        <fullName evidence="2">Retrotransposon gag domain-containing protein</fullName>
    </recommendedName>
</protein>
<feature type="domain" description="Retrotransposon gag" evidence="2">
    <location>
        <begin position="153"/>
        <end position="250"/>
    </location>
</feature>
<feature type="region of interest" description="Disordered" evidence="1">
    <location>
        <begin position="284"/>
        <end position="317"/>
    </location>
</feature>
<dbReference type="InterPro" id="IPR005162">
    <property type="entry name" value="Retrotrans_gag_dom"/>
</dbReference>
<gene>
    <name evidence="3" type="ORF">CB5_LOCUS21542</name>
</gene>
<dbReference type="AlphaFoldDB" id="A0A6V7Q5S3"/>
<evidence type="ECO:0000256" key="1">
    <source>
        <dbReference type="SAM" id="MobiDB-lite"/>
    </source>
</evidence>
<dbReference type="Pfam" id="PF03732">
    <property type="entry name" value="Retrotrans_gag"/>
    <property type="match status" value="1"/>
</dbReference>